<dbReference type="RefSeq" id="WP_092632105.1">
    <property type="nucleotide sequence ID" value="NZ_FNQT01000001.1"/>
</dbReference>
<dbReference type="PRINTS" id="PR01438">
    <property type="entry name" value="UNVRSLSTRESS"/>
</dbReference>
<dbReference type="EMBL" id="FNQT01000001">
    <property type="protein sequence ID" value="SDZ87288.1"/>
    <property type="molecule type" value="Genomic_DNA"/>
</dbReference>
<dbReference type="InterPro" id="IPR014729">
    <property type="entry name" value="Rossmann-like_a/b/a_fold"/>
</dbReference>
<protein>
    <submittedName>
        <fullName evidence="3">Nucleotide-binding universal stress protein, UspA family</fullName>
    </submittedName>
</protein>
<organism evidence="3 4">
    <name type="scientific">Haloplanus vescus</name>
    <dbReference type="NCBI Taxonomy" id="555874"/>
    <lineage>
        <taxon>Archaea</taxon>
        <taxon>Methanobacteriati</taxon>
        <taxon>Methanobacteriota</taxon>
        <taxon>Stenosarchaea group</taxon>
        <taxon>Halobacteria</taxon>
        <taxon>Halobacteriales</taxon>
        <taxon>Haloferacaceae</taxon>
        <taxon>Haloplanus</taxon>
    </lineage>
</organism>
<dbReference type="InterPro" id="IPR006016">
    <property type="entry name" value="UspA"/>
</dbReference>
<reference evidence="3 4" key="1">
    <citation type="submission" date="2016-10" db="EMBL/GenBank/DDBJ databases">
        <authorList>
            <person name="de Groot N.N."/>
        </authorList>
    </citation>
    <scope>NUCLEOTIDE SEQUENCE [LARGE SCALE GENOMIC DNA]</scope>
    <source>
        <strain evidence="3 4">CGMCC 1.8712</strain>
    </source>
</reference>
<dbReference type="STRING" id="555874.SAMN04488065_0921"/>
<dbReference type="Gene3D" id="3.40.50.620">
    <property type="entry name" value="HUPs"/>
    <property type="match status" value="1"/>
</dbReference>
<dbReference type="OrthoDB" id="105697at2157"/>
<evidence type="ECO:0000313" key="4">
    <source>
        <dbReference type="Proteomes" id="UP000236755"/>
    </source>
</evidence>
<dbReference type="AlphaFoldDB" id="A0A1H3WM67"/>
<accession>A0A1H3WM67</accession>
<evidence type="ECO:0000313" key="3">
    <source>
        <dbReference type="EMBL" id="SDZ87288.1"/>
    </source>
</evidence>
<evidence type="ECO:0000259" key="2">
    <source>
        <dbReference type="Pfam" id="PF00582"/>
    </source>
</evidence>
<name>A0A1H3WM67_9EURY</name>
<feature type="domain" description="UspA" evidence="2">
    <location>
        <begin position="1"/>
        <end position="141"/>
    </location>
</feature>
<dbReference type="CDD" id="cd00293">
    <property type="entry name" value="USP-like"/>
    <property type="match status" value="1"/>
</dbReference>
<dbReference type="PANTHER" id="PTHR46268:SF6">
    <property type="entry name" value="UNIVERSAL STRESS PROTEIN UP12"/>
    <property type="match status" value="1"/>
</dbReference>
<dbReference type="Proteomes" id="UP000236755">
    <property type="component" value="Unassembled WGS sequence"/>
</dbReference>
<dbReference type="SUPFAM" id="SSF52402">
    <property type="entry name" value="Adenine nucleotide alpha hydrolases-like"/>
    <property type="match status" value="1"/>
</dbReference>
<gene>
    <name evidence="3" type="ORF">SAMN04488065_0921</name>
</gene>
<proteinExistence type="inferred from homology"/>
<sequence>MYERILVPTDGSECAAAATEHAVTIADRFDATLHACYVVDVDAVAHAAPELSLDDLRETLREEGAAATAAVAERATESGVETVETVREGIPEEAIREYADEAGIDLIVMGTHGRQGLDRYLVGSVTERLVRRSDVPVVTVRGP</sequence>
<dbReference type="Pfam" id="PF00582">
    <property type="entry name" value="Usp"/>
    <property type="match status" value="1"/>
</dbReference>
<comment type="similarity">
    <text evidence="1">Belongs to the universal stress protein A family.</text>
</comment>
<dbReference type="PANTHER" id="PTHR46268">
    <property type="entry name" value="STRESS RESPONSE PROTEIN NHAX"/>
    <property type="match status" value="1"/>
</dbReference>
<keyword evidence="4" id="KW-1185">Reference proteome</keyword>
<dbReference type="InterPro" id="IPR006015">
    <property type="entry name" value="Universal_stress_UspA"/>
</dbReference>
<evidence type="ECO:0000256" key="1">
    <source>
        <dbReference type="ARBA" id="ARBA00008791"/>
    </source>
</evidence>